<dbReference type="PROSITE" id="PS00080">
    <property type="entry name" value="MULTICOPPER_OXIDASE2"/>
    <property type="match status" value="1"/>
</dbReference>
<dbReference type="InterPro" id="IPR002355">
    <property type="entry name" value="Cu_oxidase_Cu_BS"/>
</dbReference>
<evidence type="ECO:0000256" key="5">
    <source>
        <dbReference type="ARBA" id="ARBA00023008"/>
    </source>
</evidence>
<keyword evidence="5" id="KW-0186">Copper</keyword>
<dbReference type="GO" id="GO:0010106">
    <property type="term" value="P:cellular response to iron ion starvation"/>
    <property type="evidence" value="ECO:0007669"/>
    <property type="project" value="TreeGrafter"/>
</dbReference>
<evidence type="ECO:0000313" key="12">
    <source>
        <dbReference type="Proteomes" id="UP001187682"/>
    </source>
</evidence>
<evidence type="ECO:0000256" key="7">
    <source>
        <dbReference type="SAM" id="SignalP"/>
    </source>
</evidence>
<dbReference type="GO" id="GO:0033573">
    <property type="term" value="C:high-affinity iron permease complex"/>
    <property type="evidence" value="ECO:0007669"/>
    <property type="project" value="TreeGrafter"/>
</dbReference>
<feature type="signal peptide" evidence="7">
    <location>
        <begin position="1"/>
        <end position="20"/>
    </location>
</feature>
<organism evidence="11 12">
    <name type="scientific">Cephalotrichum gorgonifer</name>
    <dbReference type="NCBI Taxonomy" id="2041049"/>
    <lineage>
        <taxon>Eukaryota</taxon>
        <taxon>Fungi</taxon>
        <taxon>Dikarya</taxon>
        <taxon>Ascomycota</taxon>
        <taxon>Pezizomycotina</taxon>
        <taxon>Sordariomycetes</taxon>
        <taxon>Hypocreomycetidae</taxon>
        <taxon>Microascales</taxon>
        <taxon>Microascaceae</taxon>
        <taxon>Cephalotrichum</taxon>
    </lineage>
</organism>
<dbReference type="InterPro" id="IPR008972">
    <property type="entry name" value="Cupredoxin"/>
</dbReference>
<dbReference type="GO" id="GO:0033215">
    <property type="term" value="P:reductive iron assimilation"/>
    <property type="evidence" value="ECO:0007669"/>
    <property type="project" value="TreeGrafter"/>
</dbReference>
<evidence type="ECO:0000256" key="3">
    <source>
        <dbReference type="ARBA" id="ARBA00022729"/>
    </source>
</evidence>
<evidence type="ECO:0000259" key="9">
    <source>
        <dbReference type="Pfam" id="PF07731"/>
    </source>
</evidence>
<dbReference type="Gene3D" id="2.60.40.420">
    <property type="entry name" value="Cupredoxins - blue copper proteins"/>
    <property type="match status" value="3"/>
</dbReference>
<dbReference type="CDD" id="cd13851">
    <property type="entry name" value="CuRO_1_Fet3p"/>
    <property type="match status" value="1"/>
</dbReference>
<dbReference type="GO" id="GO:0004322">
    <property type="term" value="F:ferroxidase activity"/>
    <property type="evidence" value="ECO:0007669"/>
    <property type="project" value="TreeGrafter"/>
</dbReference>
<dbReference type="PROSITE" id="PS00079">
    <property type="entry name" value="MULTICOPPER_OXIDASE1"/>
    <property type="match status" value="2"/>
</dbReference>
<evidence type="ECO:0000259" key="8">
    <source>
        <dbReference type="Pfam" id="PF00394"/>
    </source>
</evidence>
<keyword evidence="6" id="KW-0325">Glycoprotein</keyword>
<feature type="chain" id="PRO_5042015066" evidence="7">
    <location>
        <begin position="21"/>
        <end position="532"/>
    </location>
</feature>
<keyword evidence="2" id="KW-0479">Metal-binding</keyword>
<gene>
    <name evidence="11" type="ORF">DNG_10041</name>
</gene>
<accession>A0AAE8N8Y6</accession>
<dbReference type="InterPro" id="IPR001117">
    <property type="entry name" value="Cu-oxidase_2nd"/>
</dbReference>
<evidence type="ECO:0000256" key="4">
    <source>
        <dbReference type="ARBA" id="ARBA00023002"/>
    </source>
</evidence>
<reference evidence="11" key="1">
    <citation type="submission" date="2018-03" db="EMBL/GenBank/DDBJ databases">
        <authorList>
            <person name="Guldener U."/>
        </authorList>
    </citation>
    <scope>NUCLEOTIDE SEQUENCE</scope>
</reference>
<dbReference type="EMBL" id="ONZQ02000020">
    <property type="protein sequence ID" value="SPO07347.1"/>
    <property type="molecule type" value="Genomic_DNA"/>
</dbReference>
<dbReference type="Pfam" id="PF00394">
    <property type="entry name" value="Cu-oxidase"/>
    <property type="match status" value="1"/>
</dbReference>
<comment type="similarity">
    <text evidence="1">Belongs to the multicopper oxidase family.</text>
</comment>
<sequence>MIPPSLSSLLIGALATVASAAVVEYDWDITWVTAAPDGFTRPVIGVNDVWPCPEIRAVQGDTIRLKINNKLGNQTTSIHFHGINQIGSNWMDGPSLVTQCPVIPGVSFTYEFVADTAGTFWWHSHEMGQYPDGLRGPLIIEDPNDPHAGEYHEQSHILGEAFLNPNNPDGIPPAAQSIILNDGQGADYAFAAGKNYRFRIINIAAAPSAMIHFDSHNMTVIMSDVDHVEEEEVSQLRISPGQRYDVIVKGAEDDDRNFGILVALDENRDYSQPGAVWGRNATGNLIIDPEQETSPVIVEEWRAANDSLFKPVNDKAILPAADKTMLFNFNECTDSDEIVRHCVNSSYYVGPKVPTLYTAATTGGNNTKEAVYGAIHPFIVSSGDIIDIVVNNHDPGVHPFHLHGYHFQVLTRPGSNAGDWPGSELASPNYNQEPPRRDTVDVYAMSHAVLRFQASNPGVYLFHCHMDWHVEMGLTATIIESPELLTDITIPEDHLEACRNGGYPIAGNAAGNVEDPLDTTGIEYEPPVEYTG</sequence>
<feature type="domain" description="Plastocyanin-like" evidence="8">
    <location>
        <begin position="151"/>
        <end position="263"/>
    </location>
</feature>
<feature type="domain" description="Plastocyanin-like" evidence="10">
    <location>
        <begin position="29"/>
        <end position="144"/>
    </location>
</feature>
<evidence type="ECO:0000259" key="10">
    <source>
        <dbReference type="Pfam" id="PF07732"/>
    </source>
</evidence>
<dbReference type="CDD" id="cd13877">
    <property type="entry name" value="CuRO_2_Fet3p_like"/>
    <property type="match status" value="1"/>
</dbReference>
<protein>
    <submittedName>
        <fullName evidence="11">Related to Conidial Pigment Biosynthesis protein brown1</fullName>
    </submittedName>
</protein>
<name>A0AAE8N8Y6_9PEZI</name>
<dbReference type="Pfam" id="PF07731">
    <property type="entry name" value="Cu-oxidase_2"/>
    <property type="match status" value="1"/>
</dbReference>
<evidence type="ECO:0000256" key="1">
    <source>
        <dbReference type="ARBA" id="ARBA00010609"/>
    </source>
</evidence>
<evidence type="ECO:0000313" key="11">
    <source>
        <dbReference type="EMBL" id="SPO07347.1"/>
    </source>
</evidence>
<dbReference type="Pfam" id="PF07732">
    <property type="entry name" value="Cu-oxidase_3"/>
    <property type="match status" value="1"/>
</dbReference>
<dbReference type="InterPro" id="IPR011707">
    <property type="entry name" value="Cu-oxidase-like_N"/>
</dbReference>
<dbReference type="InterPro" id="IPR045087">
    <property type="entry name" value="Cu-oxidase_fam"/>
</dbReference>
<comment type="caution">
    <text evidence="11">The sequence shown here is derived from an EMBL/GenBank/DDBJ whole genome shotgun (WGS) entry which is preliminary data.</text>
</comment>
<dbReference type="AlphaFoldDB" id="A0AAE8N8Y6"/>
<dbReference type="InterPro" id="IPR033138">
    <property type="entry name" value="Cu_oxidase_CS"/>
</dbReference>
<keyword evidence="12" id="KW-1185">Reference proteome</keyword>
<dbReference type="Proteomes" id="UP001187682">
    <property type="component" value="Unassembled WGS sequence"/>
</dbReference>
<dbReference type="PANTHER" id="PTHR11709">
    <property type="entry name" value="MULTI-COPPER OXIDASE"/>
    <property type="match status" value="1"/>
</dbReference>
<evidence type="ECO:0000256" key="2">
    <source>
        <dbReference type="ARBA" id="ARBA00022723"/>
    </source>
</evidence>
<dbReference type="PANTHER" id="PTHR11709:SF361">
    <property type="entry name" value="IRON TRANSPORT MULTICOPPER OXIDASE FET3"/>
    <property type="match status" value="1"/>
</dbReference>
<dbReference type="InterPro" id="IPR044130">
    <property type="entry name" value="CuRO_2_Fet3-like"/>
</dbReference>
<dbReference type="GO" id="GO:0005507">
    <property type="term" value="F:copper ion binding"/>
    <property type="evidence" value="ECO:0007669"/>
    <property type="project" value="InterPro"/>
</dbReference>
<proteinExistence type="inferred from homology"/>
<feature type="domain" description="Plastocyanin-like" evidence="9">
    <location>
        <begin position="349"/>
        <end position="482"/>
    </location>
</feature>
<dbReference type="InterPro" id="IPR011706">
    <property type="entry name" value="Cu-oxidase_C"/>
</dbReference>
<evidence type="ECO:0000256" key="6">
    <source>
        <dbReference type="ARBA" id="ARBA00023180"/>
    </source>
</evidence>
<keyword evidence="4" id="KW-0560">Oxidoreductase</keyword>
<dbReference type="SUPFAM" id="SSF49503">
    <property type="entry name" value="Cupredoxins"/>
    <property type="match status" value="3"/>
</dbReference>
<keyword evidence="3 7" id="KW-0732">Signal</keyword>